<keyword evidence="6" id="KW-0694">RNA-binding</keyword>
<sequence length="180" mass="20315">MKREEKRKIIDEIEEQLKKVASSNVFFVDFKSVKANDIANLRKDFRSSGIYYKVVKNDLLRIACAELNFKVPPDIFKGSVALVVSSMDSTALAKKFVEAKDADERPYFEMKGGFVDGNYLTSSELVALSKLPPRGVIVGKLLYLLNSPIQRLVTVLSKPERDLVTVLNQIKEKRESLVTN</sequence>
<dbReference type="InterPro" id="IPR043141">
    <property type="entry name" value="Ribosomal_uL10-like_sf"/>
</dbReference>
<accession>A0A7C4TWC5</accession>
<dbReference type="Gene3D" id="3.30.70.1730">
    <property type="match status" value="1"/>
</dbReference>
<keyword evidence="3 6" id="KW-0689">Ribosomal protein</keyword>
<dbReference type="CDD" id="cd05797">
    <property type="entry name" value="Ribosomal_L10"/>
    <property type="match status" value="1"/>
</dbReference>
<dbReference type="AlphaFoldDB" id="A0A7C4TWC5"/>
<organism evidence="7">
    <name type="scientific">Caldisericum exile</name>
    <dbReference type="NCBI Taxonomy" id="693075"/>
    <lineage>
        <taxon>Bacteria</taxon>
        <taxon>Pseudomonadati</taxon>
        <taxon>Caldisericota/Cryosericota group</taxon>
        <taxon>Caldisericota</taxon>
        <taxon>Caldisericia</taxon>
        <taxon>Caldisericales</taxon>
        <taxon>Caldisericaceae</taxon>
        <taxon>Caldisericum</taxon>
    </lineage>
</organism>
<dbReference type="Pfam" id="PF00466">
    <property type="entry name" value="Ribosomal_L10"/>
    <property type="match status" value="1"/>
</dbReference>
<evidence type="ECO:0000256" key="2">
    <source>
        <dbReference type="ARBA" id="ARBA00008889"/>
    </source>
</evidence>
<dbReference type="PANTHER" id="PTHR11560">
    <property type="entry name" value="39S RIBOSOMAL PROTEIN L10, MITOCHONDRIAL"/>
    <property type="match status" value="1"/>
</dbReference>
<evidence type="ECO:0000256" key="1">
    <source>
        <dbReference type="ARBA" id="ARBA00002633"/>
    </source>
</evidence>
<dbReference type="EMBL" id="DTHV01000013">
    <property type="protein sequence ID" value="HGW59874.1"/>
    <property type="molecule type" value="Genomic_DNA"/>
</dbReference>
<dbReference type="GO" id="GO:0070180">
    <property type="term" value="F:large ribosomal subunit rRNA binding"/>
    <property type="evidence" value="ECO:0007669"/>
    <property type="project" value="UniProtKB-UniRule"/>
</dbReference>
<comment type="function">
    <text evidence="1 6">Forms part of the ribosomal stalk, playing a central role in the interaction of the ribosome with GTP-bound translation factors.</text>
</comment>
<gene>
    <name evidence="6" type="primary">rplJ</name>
    <name evidence="7" type="ORF">ENV82_00295</name>
</gene>
<dbReference type="SUPFAM" id="SSF160369">
    <property type="entry name" value="Ribosomal protein L10-like"/>
    <property type="match status" value="1"/>
</dbReference>
<dbReference type="GO" id="GO:0005840">
    <property type="term" value="C:ribosome"/>
    <property type="evidence" value="ECO:0007669"/>
    <property type="project" value="UniProtKB-KW"/>
</dbReference>
<dbReference type="Gene3D" id="6.10.250.290">
    <property type="match status" value="1"/>
</dbReference>
<evidence type="ECO:0000256" key="6">
    <source>
        <dbReference type="HAMAP-Rule" id="MF_00362"/>
    </source>
</evidence>
<proteinExistence type="inferred from homology"/>
<comment type="caution">
    <text evidence="7">The sequence shown here is derived from an EMBL/GenBank/DDBJ whole genome shotgun (WGS) entry which is preliminary data.</text>
</comment>
<dbReference type="InterPro" id="IPR047865">
    <property type="entry name" value="Ribosomal_uL10_bac_type"/>
</dbReference>
<dbReference type="HAMAP" id="MF_00362">
    <property type="entry name" value="Ribosomal_uL10"/>
    <property type="match status" value="1"/>
</dbReference>
<dbReference type="NCBIfam" id="NF000955">
    <property type="entry name" value="PRK00099.1-1"/>
    <property type="match status" value="1"/>
</dbReference>
<keyword evidence="4 6" id="KW-0687">Ribonucleoprotein</keyword>
<comment type="subunit">
    <text evidence="6">Part of the ribosomal stalk of the 50S ribosomal subunit. The N-terminus interacts with L11 and the large rRNA to form the base of the stalk. The C-terminus forms an elongated spine to which L12 dimers bind in a sequential fashion forming a multimeric L10(L12)X complex.</text>
</comment>
<evidence type="ECO:0000256" key="5">
    <source>
        <dbReference type="ARBA" id="ARBA00035202"/>
    </source>
</evidence>
<comment type="similarity">
    <text evidence="2 6">Belongs to the universal ribosomal protein uL10 family.</text>
</comment>
<evidence type="ECO:0000313" key="7">
    <source>
        <dbReference type="EMBL" id="HGW59874.1"/>
    </source>
</evidence>
<dbReference type="InterPro" id="IPR022973">
    <property type="entry name" value="Ribosomal_uL10_bac"/>
</dbReference>
<keyword evidence="6" id="KW-0699">rRNA-binding</keyword>
<dbReference type="InterPro" id="IPR001790">
    <property type="entry name" value="Ribosomal_uL10"/>
</dbReference>
<name>A0A7C4TWC5_9BACT</name>
<protein>
    <recommendedName>
        <fullName evidence="5 6">Large ribosomal subunit protein uL10</fullName>
    </recommendedName>
</protein>
<dbReference type="GO" id="GO:0006412">
    <property type="term" value="P:translation"/>
    <property type="evidence" value="ECO:0007669"/>
    <property type="project" value="UniProtKB-UniRule"/>
</dbReference>
<evidence type="ECO:0000256" key="3">
    <source>
        <dbReference type="ARBA" id="ARBA00022980"/>
    </source>
</evidence>
<evidence type="ECO:0000256" key="4">
    <source>
        <dbReference type="ARBA" id="ARBA00023274"/>
    </source>
</evidence>
<reference evidence="7" key="1">
    <citation type="journal article" date="2020" name="mSystems">
        <title>Genome- and Community-Level Interaction Insights into Carbon Utilization and Element Cycling Functions of Hydrothermarchaeota in Hydrothermal Sediment.</title>
        <authorList>
            <person name="Zhou Z."/>
            <person name="Liu Y."/>
            <person name="Xu W."/>
            <person name="Pan J."/>
            <person name="Luo Z.H."/>
            <person name="Li M."/>
        </authorList>
    </citation>
    <scope>NUCLEOTIDE SEQUENCE [LARGE SCALE GENOMIC DNA]</scope>
    <source>
        <strain evidence="7">SpSt-794</strain>
    </source>
</reference>
<dbReference type="GO" id="GO:1990904">
    <property type="term" value="C:ribonucleoprotein complex"/>
    <property type="evidence" value="ECO:0007669"/>
    <property type="project" value="UniProtKB-KW"/>
</dbReference>